<evidence type="ECO:0000313" key="3">
    <source>
        <dbReference type="Proteomes" id="UP001165587"/>
    </source>
</evidence>
<accession>A0AA41XIV8</accession>
<dbReference type="Pfam" id="PF18936">
    <property type="entry name" value="DUF5684"/>
    <property type="match status" value="1"/>
</dbReference>
<keyword evidence="1" id="KW-0472">Membrane</keyword>
<protein>
    <submittedName>
        <fullName evidence="2">DUF5684 domain-containing protein</fullName>
    </submittedName>
</protein>
<sequence length="146" mass="16337">MITSTFDDGFNDYYYYNDPLSVIFSLIVSVLIIAGHWTVFRKAGLHGWAAIVPFYNWWTLCRTAGKPGWWFIWFIIPIVNIIVGIIVAINVARRFGKGGAYGFFLLFWPLPFIGYPLLGFGPAEYEGVPYGAAPREPVGGPAAPRV</sequence>
<comment type="caution">
    <text evidence="2">The sequence shown here is derived from an EMBL/GenBank/DDBJ whole genome shotgun (WGS) entry which is preliminary data.</text>
</comment>
<dbReference type="EMBL" id="JANLCK010000009">
    <property type="protein sequence ID" value="MCS5727260.1"/>
    <property type="molecule type" value="Genomic_DNA"/>
</dbReference>
<evidence type="ECO:0000313" key="2">
    <source>
        <dbReference type="EMBL" id="MCS5727260.1"/>
    </source>
</evidence>
<gene>
    <name evidence="2" type="ORF">N1028_15285</name>
</gene>
<dbReference type="RefSeq" id="WP_259530241.1">
    <property type="nucleotide sequence ID" value="NZ_JANLCK010000009.1"/>
</dbReference>
<reference evidence="2" key="1">
    <citation type="submission" date="2022-08" db="EMBL/GenBank/DDBJ databases">
        <authorList>
            <person name="Deng Y."/>
            <person name="Han X.-F."/>
            <person name="Zhang Y.-Q."/>
        </authorList>
    </citation>
    <scope>NUCLEOTIDE SEQUENCE</scope>
    <source>
        <strain evidence="2">CPCC 203407</strain>
    </source>
</reference>
<evidence type="ECO:0000256" key="1">
    <source>
        <dbReference type="SAM" id="Phobius"/>
    </source>
</evidence>
<keyword evidence="1" id="KW-0812">Transmembrane</keyword>
<dbReference type="AlphaFoldDB" id="A0AA41XIV8"/>
<feature type="transmembrane region" description="Helical" evidence="1">
    <location>
        <begin position="20"/>
        <end position="40"/>
    </location>
</feature>
<keyword evidence="1" id="KW-1133">Transmembrane helix</keyword>
<dbReference type="Proteomes" id="UP001165587">
    <property type="component" value="Unassembled WGS sequence"/>
</dbReference>
<proteinExistence type="predicted"/>
<keyword evidence="3" id="KW-1185">Reference proteome</keyword>
<organism evidence="2 3">
    <name type="scientific">Herbiconiux oxytropis</name>
    <dbReference type="NCBI Taxonomy" id="2970915"/>
    <lineage>
        <taxon>Bacteria</taxon>
        <taxon>Bacillati</taxon>
        <taxon>Actinomycetota</taxon>
        <taxon>Actinomycetes</taxon>
        <taxon>Micrococcales</taxon>
        <taxon>Microbacteriaceae</taxon>
        <taxon>Herbiconiux</taxon>
    </lineage>
</organism>
<feature type="transmembrane region" description="Helical" evidence="1">
    <location>
        <begin position="71"/>
        <end position="92"/>
    </location>
</feature>
<name>A0AA41XIV8_9MICO</name>
<dbReference type="InterPro" id="IPR043739">
    <property type="entry name" value="DUF5684"/>
</dbReference>
<feature type="transmembrane region" description="Helical" evidence="1">
    <location>
        <begin position="99"/>
        <end position="118"/>
    </location>
</feature>